<dbReference type="EMBL" id="JBHRTA010000024">
    <property type="protein sequence ID" value="MFC3197598.1"/>
    <property type="molecule type" value="Genomic_DNA"/>
</dbReference>
<evidence type="ECO:0000313" key="1">
    <source>
        <dbReference type="EMBL" id="MFC3197598.1"/>
    </source>
</evidence>
<accession>A0ABV7JHM9</accession>
<reference evidence="2" key="1">
    <citation type="journal article" date="2019" name="Int. J. Syst. Evol. Microbiol.">
        <title>The Global Catalogue of Microorganisms (GCM) 10K type strain sequencing project: providing services to taxonomists for standard genome sequencing and annotation.</title>
        <authorList>
            <consortium name="The Broad Institute Genomics Platform"/>
            <consortium name="The Broad Institute Genome Sequencing Center for Infectious Disease"/>
            <person name="Wu L."/>
            <person name="Ma J."/>
        </authorList>
    </citation>
    <scope>NUCLEOTIDE SEQUENCE [LARGE SCALE GENOMIC DNA]</scope>
    <source>
        <strain evidence="2">KCTC 52416</strain>
    </source>
</reference>
<comment type="caution">
    <text evidence="1">The sequence shown here is derived from an EMBL/GenBank/DDBJ whole genome shotgun (WGS) entry which is preliminary data.</text>
</comment>
<sequence length="134" mass="14707">MKNSKIIQTIIFILAFNHPMELIGQGSLVEGVLKHTNGYLTIYPYSASYDDGTFIKSYYDGNNNRLMLVNSAPSGQYTGLMAGKIVAMDNVGIGTNNPQAKLAVNGNILAKEVKVKTDISVPDYVFEPITNYPR</sequence>
<proteinExistence type="predicted"/>
<dbReference type="RefSeq" id="WP_379021442.1">
    <property type="nucleotide sequence ID" value="NZ_JBHRTA010000024.1"/>
</dbReference>
<evidence type="ECO:0000313" key="2">
    <source>
        <dbReference type="Proteomes" id="UP001595526"/>
    </source>
</evidence>
<dbReference type="Proteomes" id="UP001595526">
    <property type="component" value="Unassembled WGS sequence"/>
</dbReference>
<organism evidence="1 2">
    <name type="scientific">Parapedobacter deserti</name>
    <dbReference type="NCBI Taxonomy" id="1912957"/>
    <lineage>
        <taxon>Bacteria</taxon>
        <taxon>Pseudomonadati</taxon>
        <taxon>Bacteroidota</taxon>
        <taxon>Sphingobacteriia</taxon>
        <taxon>Sphingobacteriales</taxon>
        <taxon>Sphingobacteriaceae</taxon>
        <taxon>Parapedobacter</taxon>
    </lineage>
</organism>
<gene>
    <name evidence="1" type="ORF">ACFOET_08240</name>
</gene>
<keyword evidence="2" id="KW-1185">Reference proteome</keyword>
<name>A0ABV7JHM9_9SPHI</name>
<evidence type="ECO:0008006" key="3">
    <source>
        <dbReference type="Google" id="ProtNLM"/>
    </source>
</evidence>
<protein>
    <recommendedName>
        <fullName evidence="3">DUF4369 domain-containing protein</fullName>
    </recommendedName>
</protein>